<sequence length="237" mass="26482">MCMAASGVRERLPTTYIEQPSRLHVSLFEGLYMLLKRYTHEVAARVTDDSEKDEWFVVKVLHFGRESRKSCPRLPNIHIASIRLSHDAVLALTASTLRFVKCFGYAIDACFCSLVGAAYKCKSTVSNVASRQPIIRAFVGNDFQDGDQGFSPLPAHSPQLDGQDCQKVCLVSYTIPKHDVAEGIVISKDPLVKVDGKPLGFDFGKCSLKKQKYLMLLWKDLAKNFTQLEKLLAVLLL</sequence>
<name>A0ACC0PN12_RHOML</name>
<reference evidence="1" key="1">
    <citation type="submission" date="2022-02" db="EMBL/GenBank/DDBJ databases">
        <title>Plant Genome Project.</title>
        <authorList>
            <person name="Zhang R.-G."/>
        </authorList>
    </citation>
    <scope>NUCLEOTIDE SEQUENCE</scope>
    <source>
        <strain evidence="1">AT1</strain>
    </source>
</reference>
<dbReference type="EMBL" id="CM046389">
    <property type="protein sequence ID" value="KAI8566865.1"/>
    <property type="molecule type" value="Genomic_DNA"/>
</dbReference>
<keyword evidence="2" id="KW-1185">Reference proteome</keyword>
<comment type="caution">
    <text evidence="1">The sequence shown here is derived from an EMBL/GenBank/DDBJ whole genome shotgun (WGS) entry which is preliminary data.</text>
</comment>
<dbReference type="Proteomes" id="UP001062846">
    <property type="component" value="Chromosome 2"/>
</dbReference>
<protein>
    <submittedName>
        <fullName evidence="1">Uncharacterized protein</fullName>
    </submittedName>
</protein>
<gene>
    <name evidence="1" type="ORF">RHMOL_Rhmol02G0075500</name>
</gene>
<accession>A0ACC0PN12</accession>
<organism evidence="1 2">
    <name type="scientific">Rhododendron molle</name>
    <name type="common">Chinese azalea</name>
    <name type="synonym">Azalea mollis</name>
    <dbReference type="NCBI Taxonomy" id="49168"/>
    <lineage>
        <taxon>Eukaryota</taxon>
        <taxon>Viridiplantae</taxon>
        <taxon>Streptophyta</taxon>
        <taxon>Embryophyta</taxon>
        <taxon>Tracheophyta</taxon>
        <taxon>Spermatophyta</taxon>
        <taxon>Magnoliopsida</taxon>
        <taxon>eudicotyledons</taxon>
        <taxon>Gunneridae</taxon>
        <taxon>Pentapetalae</taxon>
        <taxon>asterids</taxon>
        <taxon>Ericales</taxon>
        <taxon>Ericaceae</taxon>
        <taxon>Ericoideae</taxon>
        <taxon>Rhodoreae</taxon>
        <taxon>Rhododendron</taxon>
    </lineage>
</organism>
<evidence type="ECO:0000313" key="1">
    <source>
        <dbReference type="EMBL" id="KAI8566865.1"/>
    </source>
</evidence>
<evidence type="ECO:0000313" key="2">
    <source>
        <dbReference type="Proteomes" id="UP001062846"/>
    </source>
</evidence>
<proteinExistence type="predicted"/>